<accession>A0ABV1BUB9</accession>
<evidence type="ECO:0000313" key="3">
    <source>
        <dbReference type="Proteomes" id="UP001442364"/>
    </source>
</evidence>
<feature type="transmembrane region" description="Helical" evidence="1">
    <location>
        <begin position="14"/>
        <end position="33"/>
    </location>
</feature>
<keyword evidence="1" id="KW-0812">Transmembrane</keyword>
<comment type="caution">
    <text evidence="2">The sequence shown here is derived from an EMBL/GenBank/DDBJ whole genome shotgun (WGS) entry which is preliminary data.</text>
</comment>
<gene>
    <name evidence="2" type="ORF">WMO14_05585</name>
</gene>
<organism evidence="2 3">
    <name type="scientific">[Lactobacillus] rogosae</name>
    <dbReference type="NCBI Taxonomy" id="706562"/>
    <lineage>
        <taxon>Bacteria</taxon>
        <taxon>Bacillati</taxon>
        <taxon>Bacillota</taxon>
        <taxon>Clostridia</taxon>
        <taxon>Lachnospirales</taxon>
        <taxon>Lachnospiraceae</taxon>
        <taxon>Lachnospira</taxon>
    </lineage>
</organism>
<dbReference type="RefSeq" id="WP_055306238.1">
    <property type="nucleotide sequence ID" value="NZ_DAWDOP010000012.1"/>
</dbReference>
<feature type="transmembrane region" description="Helical" evidence="1">
    <location>
        <begin position="181"/>
        <end position="201"/>
    </location>
</feature>
<evidence type="ECO:0000313" key="2">
    <source>
        <dbReference type="EMBL" id="MEQ2379350.1"/>
    </source>
</evidence>
<keyword evidence="1" id="KW-1133">Transmembrane helix</keyword>
<feature type="transmembrane region" description="Helical" evidence="1">
    <location>
        <begin position="75"/>
        <end position="93"/>
    </location>
</feature>
<keyword evidence="1" id="KW-0472">Membrane</keyword>
<protein>
    <recommendedName>
        <fullName evidence="4">ABC transporter permease</fullName>
    </recommendedName>
</protein>
<dbReference type="EMBL" id="JBBMER010000003">
    <property type="protein sequence ID" value="MEQ2379350.1"/>
    <property type="molecule type" value="Genomic_DNA"/>
</dbReference>
<keyword evidence="3" id="KW-1185">Reference proteome</keyword>
<reference evidence="2 3" key="1">
    <citation type="submission" date="2024-03" db="EMBL/GenBank/DDBJ databases">
        <title>Human intestinal bacterial collection.</title>
        <authorList>
            <person name="Pauvert C."/>
            <person name="Hitch T.C.A."/>
            <person name="Clavel T."/>
        </authorList>
    </citation>
    <scope>NUCLEOTIDE SEQUENCE [LARGE SCALE GENOMIC DNA]</scope>
    <source>
        <strain evidence="2 3">CLA-AA-H255</strain>
    </source>
</reference>
<feature type="transmembrane region" description="Helical" evidence="1">
    <location>
        <begin position="114"/>
        <end position="137"/>
    </location>
</feature>
<evidence type="ECO:0008006" key="4">
    <source>
        <dbReference type="Google" id="ProtNLM"/>
    </source>
</evidence>
<proteinExistence type="predicted"/>
<feature type="transmembrane region" description="Helical" evidence="1">
    <location>
        <begin position="242"/>
        <end position="264"/>
    </location>
</feature>
<feature type="transmembrane region" description="Helical" evidence="1">
    <location>
        <begin position="208"/>
        <end position="230"/>
    </location>
</feature>
<name>A0ABV1BUB9_9FIRM</name>
<dbReference type="Proteomes" id="UP001442364">
    <property type="component" value="Unassembled WGS sequence"/>
</dbReference>
<sequence length="273" mass="30865">MVLLDIKEGILQKFYKYIVIIVITLLISVMYIYTYNNLIQEGKIDNTGFTIADIWIYCFRGKLIEVSNGIAELPSVVYLLFQLIIAFIIGDYAREDYDSRARYIIVRTKSRISWIAGKMVWVWCALSTVYLCMLATLELVCIINLQGNIGCAINTELAYRITGVELANNCNTSVVFLKLLLMSYITSLALGSLQLMVSFIINSEVGYMMVVMVVILSAYIRNALCIGNAFMYVNTSYISGGIINPLHIIVVSCLVIMISNIILIKKFKRIDIF</sequence>
<evidence type="ECO:0000256" key="1">
    <source>
        <dbReference type="SAM" id="Phobius"/>
    </source>
</evidence>